<dbReference type="Proteomes" id="UP000184280">
    <property type="component" value="Unassembled WGS sequence"/>
</dbReference>
<name>A0A1M7CI64_XYLRU</name>
<accession>A0A1M7CI64</accession>
<organism evidence="1 2">
    <name type="scientific">Xylanibacter ruminicola</name>
    <name type="common">Prevotella ruminicola</name>
    <dbReference type="NCBI Taxonomy" id="839"/>
    <lineage>
        <taxon>Bacteria</taxon>
        <taxon>Pseudomonadati</taxon>
        <taxon>Bacteroidota</taxon>
        <taxon>Bacteroidia</taxon>
        <taxon>Bacteroidales</taxon>
        <taxon>Prevotellaceae</taxon>
        <taxon>Xylanibacter</taxon>
    </lineage>
</organism>
<dbReference type="AlphaFoldDB" id="A0A1M7CI64"/>
<reference evidence="1 2" key="1">
    <citation type="submission" date="2016-11" db="EMBL/GenBank/DDBJ databases">
        <authorList>
            <person name="Jaros S."/>
            <person name="Januszkiewicz K."/>
            <person name="Wedrychowicz H."/>
        </authorList>
    </citation>
    <scope>NUCLEOTIDE SEQUENCE [LARGE SCALE GENOMIC DNA]</scope>
    <source>
        <strain evidence="1 2">BPI-34</strain>
    </source>
</reference>
<protein>
    <submittedName>
        <fullName evidence="1">Uncharacterized protein</fullName>
    </submittedName>
</protein>
<gene>
    <name evidence="1" type="ORF">SAMN04488494_0423</name>
</gene>
<evidence type="ECO:0000313" key="2">
    <source>
        <dbReference type="Proteomes" id="UP000184280"/>
    </source>
</evidence>
<proteinExistence type="predicted"/>
<sequence>MSFIMELPDNEGNRILAEALKMIAGATFPMYNGTPQLPVVDSAVKNAILQMQSEAKEKKLKLNRYDYVWLMIYFNEKHDEKKFPLFFYSVQSFRDYLVKELQISGIGSVSLMSQYSNYQFGHFPEWTFSDTEDSRERLRRVNIVNRFLSVFVKNIGKVRG</sequence>
<dbReference type="EMBL" id="FRCJ01000001">
    <property type="protein sequence ID" value="SHL66971.1"/>
    <property type="molecule type" value="Genomic_DNA"/>
</dbReference>
<evidence type="ECO:0000313" key="1">
    <source>
        <dbReference type="EMBL" id="SHL66971.1"/>
    </source>
</evidence>